<accession>C3MUX4</accession>
<dbReference type="GeneID" id="7796512"/>
<name>C3MUX4_SACI4</name>
<organism evidence="1 2">
    <name type="scientific">Saccharolobus islandicus (strain M.14.25 / Kamchatka #1)</name>
    <name type="common">Sulfolobus islandicus</name>
    <dbReference type="NCBI Taxonomy" id="427317"/>
    <lineage>
        <taxon>Archaea</taxon>
        <taxon>Thermoproteota</taxon>
        <taxon>Thermoprotei</taxon>
        <taxon>Sulfolobales</taxon>
        <taxon>Sulfolobaceae</taxon>
        <taxon>Saccharolobus</taxon>
    </lineage>
</organism>
<protein>
    <submittedName>
        <fullName evidence="1">Uncharacterized protein</fullName>
    </submittedName>
</protein>
<evidence type="ECO:0000313" key="1">
    <source>
        <dbReference type="EMBL" id="ACP37337.1"/>
    </source>
</evidence>
<reference evidence="1 2" key="1">
    <citation type="journal article" date="2009" name="Proc. Natl. Acad. Sci. U.S.A.">
        <title>Biogeography of the Sulfolobus islandicus pan-genome.</title>
        <authorList>
            <person name="Reno M.L."/>
            <person name="Held N.L."/>
            <person name="Fields C.J."/>
            <person name="Burke P.V."/>
            <person name="Whitaker R.J."/>
        </authorList>
    </citation>
    <scope>NUCLEOTIDE SEQUENCE [LARGE SCALE GENOMIC DNA]</scope>
    <source>
        <strain evidence="2">M.14.25 / Kamchatka #1</strain>
    </source>
</reference>
<gene>
    <name evidence="1" type="ordered locus">M1425_0483</name>
</gene>
<dbReference type="KEGG" id="sia:M1425_0483"/>
<proteinExistence type="predicted"/>
<dbReference type="RefSeq" id="WP_012710614.1">
    <property type="nucleotide sequence ID" value="NC_012588.1"/>
</dbReference>
<sequence>MKLQVNGNYIYITLWDKQAKKPRRFYLGRKEDFKKLEELFRVAREYRITKQEITDYLEYYFDRRINLTKIEYVILSLSLGVELWKLNGNIRMRLE</sequence>
<dbReference type="AlphaFoldDB" id="C3MUX4"/>
<evidence type="ECO:0000313" key="2">
    <source>
        <dbReference type="Proteomes" id="UP000001350"/>
    </source>
</evidence>
<dbReference type="EMBL" id="CP001400">
    <property type="protein sequence ID" value="ACP37337.1"/>
    <property type="molecule type" value="Genomic_DNA"/>
</dbReference>
<dbReference type="Proteomes" id="UP000001350">
    <property type="component" value="Chromosome"/>
</dbReference>
<dbReference type="HOGENOM" id="CLU_2406514_0_0_2"/>